<keyword evidence="7" id="KW-1185">Reference proteome</keyword>
<protein>
    <submittedName>
        <fullName evidence="6">Homeodomain-interacting protein kinase 2-like isoform X1</fullName>
    </submittedName>
</protein>
<evidence type="ECO:0000256" key="3">
    <source>
        <dbReference type="ARBA" id="ARBA00022741"/>
    </source>
</evidence>
<keyword evidence="6" id="KW-0238">DNA-binding</keyword>
<evidence type="ECO:0000256" key="5">
    <source>
        <dbReference type="ARBA" id="ARBA00022840"/>
    </source>
</evidence>
<accession>A0AAD3MQ49</accession>
<dbReference type="InterPro" id="IPR011009">
    <property type="entry name" value="Kinase-like_dom_sf"/>
</dbReference>
<gene>
    <name evidence="6" type="ORF">AKAME5_000981400</name>
</gene>
<comment type="caution">
    <text evidence="6">The sequence shown here is derived from an EMBL/GenBank/DDBJ whole genome shotgun (WGS) entry which is preliminary data.</text>
</comment>
<dbReference type="PANTHER" id="PTHR24058">
    <property type="entry name" value="DUAL SPECIFICITY PROTEIN KINASE"/>
    <property type="match status" value="1"/>
</dbReference>
<organism evidence="6 7">
    <name type="scientific">Lates japonicus</name>
    <name type="common">Japanese lates</name>
    <dbReference type="NCBI Taxonomy" id="270547"/>
    <lineage>
        <taxon>Eukaryota</taxon>
        <taxon>Metazoa</taxon>
        <taxon>Chordata</taxon>
        <taxon>Craniata</taxon>
        <taxon>Vertebrata</taxon>
        <taxon>Euteleostomi</taxon>
        <taxon>Actinopterygii</taxon>
        <taxon>Neopterygii</taxon>
        <taxon>Teleostei</taxon>
        <taxon>Neoteleostei</taxon>
        <taxon>Acanthomorphata</taxon>
        <taxon>Carangaria</taxon>
        <taxon>Carangaria incertae sedis</taxon>
        <taxon>Centropomidae</taxon>
        <taxon>Lates</taxon>
    </lineage>
</organism>
<dbReference type="InterPro" id="IPR050494">
    <property type="entry name" value="Ser_Thr_dual-spec_kinase"/>
</dbReference>
<keyword evidence="1" id="KW-0723">Serine/threonine-protein kinase</keyword>
<dbReference type="GO" id="GO:0003677">
    <property type="term" value="F:DNA binding"/>
    <property type="evidence" value="ECO:0007669"/>
    <property type="project" value="UniProtKB-KW"/>
</dbReference>
<sequence length="133" mass="14937">MLWLRLAAATQSQTYGLCPGVCVQITWYRAPEVMLHIPFNEAIISMRSLGLVAAELDTGCPLYPGQMDDDVLSITVKTQGQPADCVLDCGNRTDYYFHRQQSSQQRWRFKTPEEFAYKTGSVFMIGDTSDSVS</sequence>
<dbReference type="GO" id="GO:0005524">
    <property type="term" value="F:ATP binding"/>
    <property type="evidence" value="ECO:0007669"/>
    <property type="project" value="UniProtKB-KW"/>
</dbReference>
<keyword evidence="4 6" id="KW-0418">Kinase</keyword>
<evidence type="ECO:0000256" key="2">
    <source>
        <dbReference type="ARBA" id="ARBA00022679"/>
    </source>
</evidence>
<dbReference type="AlphaFoldDB" id="A0AAD3MQ49"/>
<evidence type="ECO:0000256" key="1">
    <source>
        <dbReference type="ARBA" id="ARBA00022527"/>
    </source>
</evidence>
<dbReference type="EMBL" id="BRZM01000030">
    <property type="protein sequence ID" value="GLD57606.1"/>
    <property type="molecule type" value="Genomic_DNA"/>
</dbReference>
<evidence type="ECO:0000256" key="4">
    <source>
        <dbReference type="ARBA" id="ARBA00022777"/>
    </source>
</evidence>
<dbReference type="Gene3D" id="1.10.510.10">
    <property type="entry name" value="Transferase(Phosphotransferase) domain 1"/>
    <property type="match status" value="1"/>
</dbReference>
<evidence type="ECO:0000313" key="6">
    <source>
        <dbReference type="EMBL" id="GLD57606.1"/>
    </source>
</evidence>
<name>A0AAD3MQ49_LATJO</name>
<keyword evidence="2" id="KW-0808">Transferase</keyword>
<proteinExistence type="predicted"/>
<dbReference type="Proteomes" id="UP001279410">
    <property type="component" value="Unassembled WGS sequence"/>
</dbReference>
<keyword evidence="3" id="KW-0547">Nucleotide-binding</keyword>
<reference evidence="6" key="1">
    <citation type="submission" date="2022-08" db="EMBL/GenBank/DDBJ databases">
        <title>Genome sequencing of akame (Lates japonicus).</title>
        <authorList>
            <person name="Hashiguchi Y."/>
            <person name="Takahashi H."/>
        </authorList>
    </citation>
    <scope>NUCLEOTIDE SEQUENCE</scope>
    <source>
        <strain evidence="6">Kochi</strain>
    </source>
</reference>
<keyword evidence="5" id="KW-0067">ATP-binding</keyword>
<dbReference type="GO" id="GO:0004674">
    <property type="term" value="F:protein serine/threonine kinase activity"/>
    <property type="evidence" value="ECO:0007669"/>
    <property type="project" value="UniProtKB-KW"/>
</dbReference>
<dbReference type="SUPFAM" id="SSF56112">
    <property type="entry name" value="Protein kinase-like (PK-like)"/>
    <property type="match status" value="1"/>
</dbReference>
<evidence type="ECO:0000313" key="7">
    <source>
        <dbReference type="Proteomes" id="UP001279410"/>
    </source>
</evidence>
<keyword evidence="6" id="KW-0371">Homeobox</keyword>